<dbReference type="Gene3D" id="3.30.70.1060">
    <property type="entry name" value="Dimeric alpha+beta barrel"/>
    <property type="match status" value="1"/>
</dbReference>
<gene>
    <name evidence="1" type="ORF">F9B74_08775</name>
</gene>
<name>A0A6L9Y9E5_9BURK</name>
<proteinExistence type="predicted"/>
<keyword evidence="2" id="KW-1185">Reference proteome</keyword>
<comment type="caution">
    <text evidence="1">The sequence shown here is derived from an EMBL/GenBank/DDBJ whole genome shotgun (WGS) entry which is preliminary data.</text>
</comment>
<organism evidence="1 2">
    <name type="scientific">Pelistega ratti</name>
    <dbReference type="NCBI Taxonomy" id="2652177"/>
    <lineage>
        <taxon>Bacteria</taxon>
        <taxon>Pseudomonadati</taxon>
        <taxon>Pseudomonadota</taxon>
        <taxon>Betaproteobacteria</taxon>
        <taxon>Burkholderiales</taxon>
        <taxon>Alcaligenaceae</taxon>
        <taxon>Pelistega</taxon>
    </lineage>
</organism>
<dbReference type="AlphaFoldDB" id="A0A6L9Y9E5"/>
<dbReference type="RefSeq" id="WP_163764836.1">
    <property type="nucleotide sequence ID" value="NZ_JAAGYR010000018.1"/>
</dbReference>
<accession>A0A6L9Y9E5</accession>
<reference evidence="1 2" key="1">
    <citation type="submission" date="2020-02" db="EMBL/GenBank/DDBJ databases">
        <title>Pelistega sp. NLN82 were isolated from wild rodents of the Hainan Island.</title>
        <authorList>
            <person name="Niu N."/>
            <person name="Zhou J."/>
        </authorList>
    </citation>
    <scope>NUCLEOTIDE SEQUENCE [LARGE SCALE GENOMIC DNA]</scope>
    <source>
        <strain evidence="1 2">NLN82</strain>
    </source>
</reference>
<dbReference type="Proteomes" id="UP000477651">
    <property type="component" value="Unassembled WGS sequence"/>
</dbReference>
<evidence type="ECO:0000313" key="1">
    <source>
        <dbReference type="EMBL" id="NEN76408.1"/>
    </source>
</evidence>
<sequence length="100" mass="11677">MRILVLDIPKEGVVFEDYLPYLLDETKHAWSLLKSDVIREIYFRQDRPGVVVIVEAESIEKAKEACSQFPLAKAGLIDFTYIPFGNYTLWENLFDEQHKI</sequence>
<dbReference type="EMBL" id="JAAGYR010000018">
    <property type="protein sequence ID" value="NEN76408.1"/>
    <property type="molecule type" value="Genomic_DNA"/>
</dbReference>
<protein>
    <submittedName>
        <fullName evidence="1">Superoxide dismutase</fullName>
    </submittedName>
</protein>
<evidence type="ECO:0000313" key="2">
    <source>
        <dbReference type="Proteomes" id="UP000477651"/>
    </source>
</evidence>